<reference evidence="9" key="1">
    <citation type="submission" date="2020-07" db="EMBL/GenBank/DDBJ databases">
        <authorList>
            <person name="Lin J."/>
        </authorList>
    </citation>
    <scope>NUCLEOTIDE SEQUENCE</scope>
</reference>
<evidence type="ECO:0000256" key="2">
    <source>
        <dbReference type="ARBA" id="ARBA00004123"/>
    </source>
</evidence>
<evidence type="ECO:0000256" key="7">
    <source>
        <dbReference type="ARBA" id="ARBA00023242"/>
    </source>
</evidence>
<evidence type="ECO:0000256" key="6">
    <source>
        <dbReference type="ARBA" id="ARBA00022801"/>
    </source>
</evidence>
<evidence type="ECO:0000313" key="9">
    <source>
        <dbReference type="EMBL" id="CAD1823302.1"/>
    </source>
</evidence>
<evidence type="ECO:0000256" key="1">
    <source>
        <dbReference type="ARBA" id="ARBA00001968"/>
    </source>
</evidence>
<organism evidence="9">
    <name type="scientific">Ananas comosus var. bracteatus</name>
    <name type="common">red pineapple</name>
    <dbReference type="NCBI Taxonomy" id="296719"/>
    <lineage>
        <taxon>Eukaryota</taxon>
        <taxon>Viridiplantae</taxon>
        <taxon>Streptophyta</taxon>
        <taxon>Embryophyta</taxon>
        <taxon>Tracheophyta</taxon>
        <taxon>Spermatophyta</taxon>
        <taxon>Magnoliopsida</taxon>
        <taxon>Liliopsida</taxon>
        <taxon>Poales</taxon>
        <taxon>Bromeliaceae</taxon>
        <taxon>Bromelioideae</taxon>
        <taxon>Ananas</taxon>
    </lineage>
</organism>
<evidence type="ECO:0000256" key="5">
    <source>
        <dbReference type="ARBA" id="ARBA00022723"/>
    </source>
</evidence>
<comment type="similarity">
    <text evidence="3">Belongs to the HARBI1 family.</text>
</comment>
<dbReference type="PANTHER" id="PTHR22930">
    <property type="match status" value="1"/>
</dbReference>
<evidence type="ECO:0000256" key="3">
    <source>
        <dbReference type="ARBA" id="ARBA00006958"/>
    </source>
</evidence>
<comment type="subcellular location">
    <subcellularLocation>
        <location evidence="2">Nucleus</location>
    </subcellularLocation>
</comment>
<dbReference type="GO" id="GO:0016787">
    <property type="term" value="F:hydrolase activity"/>
    <property type="evidence" value="ECO:0007669"/>
    <property type="project" value="UniProtKB-KW"/>
</dbReference>
<protein>
    <recommendedName>
        <fullName evidence="8">DDE Tnp4 domain-containing protein</fullName>
    </recommendedName>
</protein>
<comment type="cofactor">
    <cofactor evidence="1">
        <name>a divalent metal cation</name>
        <dbReference type="ChEBI" id="CHEBI:60240"/>
    </cofactor>
</comment>
<dbReference type="GO" id="GO:0005634">
    <property type="term" value="C:nucleus"/>
    <property type="evidence" value="ECO:0007669"/>
    <property type="project" value="UniProtKB-SubCell"/>
</dbReference>
<keyword evidence="6" id="KW-0378">Hydrolase</keyword>
<dbReference type="AlphaFoldDB" id="A0A6V7NXF2"/>
<evidence type="ECO:0000256" key="4">
    <source>
        <dbReference type="ARBA" id="ARBA00022722"/>
    </source>
</evidence>
<keyword evidence="7" id="KW-0539">Nucleus</keyword>
<dbReference type="InterPro" id="IPR027806">
    <property type="entry name" value="HARBI1_dom"/>
</dbReference>
<dbReference type="PANTHER" id="PTHR22930:SF259">
    <property type="entry name" value="OS08G0106900 PROTEIN"/>
    <property type="match status" value="1"/>
</dbReference>
<name>A0A6V7NXF2_ANACO</name>
<keyword evidence="5" id="KW-0479">Metal-binding</keyword>
<feature type="domain" description="DDE Tnp4" evidence="8">
    <location>
        <begin position="78"/>
        <end position="200"/>
    </location>
</feature>
<dbReference type="Pfam" id="PF13359">
    <property type="entry name" value="DDE_Tnp_4"/>
    <property type="match status" value="1"/>
</dbReference>
<dbReference type="EMBL" id="LR862143">
    <property type="protein sequence ID" value="CAD1823302.1"/>
    <property type="molecule type" value="Genomic_DNA"/>
</dbReference>
<gene>
    <name evidence="9" type="ORF">CB5_LOCUS6513</name>
</gene>
<sequence>MDTIINQAIFSSPTLAEVMTFLDEEDEYWDDVLAIMINKGIVELRHDYIQMPTSNVGMHPKIRDNPLFHPFKNAIGAIDGTYIPVVVRKHKQARYRCRKGLTSQNMMAACSFDHQFLFVCTGWEGSVADMRVLCWCCESGGFTIPEGKFYLVDSGYANTDRFLAPYRGVRYHLSQFDGNARARTHRSPRDLYNHRHAQLRRPSAY</sequence>
<dbReference type="InterPro" id="IPR045249">
    <property type="entry name" value="HARBI1-like"/>
</dbReference>
<keyword evidence="4" id="KW-0540">Nuclease</keyword>
<dbReference type="GO" id="GO:0004518">
    <property type="term" value="F:nuclease activity"/>
    <property type="evidence" value="ECO:0007669"/>
    <property type="project" value="UniProtKB-KW"/>
</dbReference>
<evidence type="ECO:0000259" key="8">
    <source>
        <dbReference type="Pfam" id="PF13359"/>
    </source>
</evidence>
<dbReference type="GO" id="GO:0046872">
    <property type="term" value="F:metal ion binding"/>
    <property type="evidence" value="ECO:0007669"/>
    <property type="project" value="UniProtKB-KW"/>
</dbReference>
<accession>A0A6V7NXF2</accession>
<proteinExistence type="inferred from homology"/>